<dbReference type="AlphaFoldDB" id="A0A8X6XKG3"/>
<keyword evidence="2" id="KW-1185">Reference proteome</keyword>
<organism evidence="1 2">
    <name type="scientific">Trichonephila inaurata madagascariensis</name>
    <dbReference type="NCBI Taxonomy" id="2747483"/>
    <lineage>
        <taxon>Eukaryota</taxon>
        <taxon>Metazoa</taxon>
        <taxon>Ecdysozoa</taxon>
        <taxon>Arthropoda</taxon>
        <taxon>Chelicerata</taxon>
        <taxon>Arachnida</taxon>
        <taxon>Araneae</taxon>
        <taxon>Araneomorphae</taxon>
        <taxon>Entelegynae</taxon>
        <taxon>Araneoidea</taxon>
        <taxon>Nephilidae</taxon>
        <taxon>Trichonephila</taxon>
        <taxon>Trichonephila inaurata</taxon>
    </lineage>
</organism>
<proteinExistence type="predicted"/>
<protein>
    <submittedName>
        <fullName evidence="1">Uncharacterized protein</fullName>
    </submittedName>
</protein>
<accession>A0A8X6XKG3</accession>
<evidence type="ECO:0000313" key="1">
    <source>
        <dbReference type="EMBL" id="GFY54853.1"/>
    </source>
</evidence>
<dbReference type="Proteomes" id="UP000886998">
    <property type="component" value="Unassembled WGS sequence"/>
</dbReference>
<comment type="caution">
    <text evidence="1">The sequence shown here is derived from an EMBL/GenBank/DDBJ whole genome shotgun (WGS) entry which is preliminary data.</text>
</comment>
<name>A0A8X6XKG3_9ARAC</name>
<gene>
    <name evidence="1" type="ORF">TNIN_175591</name>
</gene>
<reference evidence="1" key="1">
    <citation type="submission" date="2020-08" db="EMBL/GenBank/DDBJ databases">
        <title>Multicomponent nature underlies the extraordinary mechanical properties of spider dragline silk.</title>
        <authorList>
            <person name="Kono N."/>
            <person name="Nakamura H."/>
            <person name="Mori M."/>
            <person name="Yoshida Y."/>
            <person name="Ohtoshi R."/>
            <person name="Malay A.D."/>
            <person name="Moran D.A.P."/>
            <person name="Tomita M."/>
            <person name="Numata K."/>
            <person name="Arakawa K."/>
        </authorList>
    </citation>
    <scope>NUCLEOTIDE SEQUENCE</scope>
</reference>
<evidence type="ECO:0000313" key="2">
    <source>
        <dbReference type="Proteomes" id="UP000886998"/>
    </source>
</evidence>
<sequence length="149" mass="16847">MDVDVYGVKPLKGNTLQPLQNGPVTQANRSKFRREGRIQGHCHGQHDAVMHSHSLDTLRCRLFDGVSGLRLLTGSSLVRLSSDFCQNQCCLQSHRLFLLQHSESRFTVPYASENEYLLSLCGVQLKRSQITFGIRLGWQTNATIKKYVT</sequence>
<dbReference type="EMBL" id="BMAV01010042">
    <property type="protein sequence ID" value="GFY54853.1"/>
    <property type="molecule type" value="Genomic_DNA"/>
</dbReference>